<dbReference type="Proteomes" id="UP000183974">
    <property type="component" value="Unassembled WGS sequence"/>
</dbReference>
<dbReference type="STRING" id="337701.SAMN05444398_105179"/>
<feature type="transmembrane region" description="Helical" evidence="1">
    <location>
        <begin position="150"/>
        <end position="168"/>
    </location>
</feature>
<gene>
    <name evidence="2" type="ORF">SAMN05444398_105179</name>
</gene>
<protein>
    <recommendedName>
        <fullName evidence="4">Intracellular septation protein A</fullName>
    </recommendedName>
</protein>
<dbReference type="OrthoDB" id="7742456at2"/>
<name>A0A1M7DAW2_9RHOB</name>
<evidence type="ECO:0008006" key="4">
    <source>
        <dbReference type="Google" id="ProtNLM"/>
    </source>
</evidence>
<feature type="transmembrane region" description="Helical" evidence="1">
    <location>
        <begin position="174"/>
        <end position="194"/>
    </location>
</feature>
<dbReference type="AlphaFoldDB" id="A0A1M7DAW2"/>
<feature type="transmembrane region" description="Helical" evidence="1">
    <location>
        <begin position="80"/>
        <end position="99"/>
    </location>
</feature>
<evidence type="ECO:0000256" key="1">
    <source>
        <dbReference type="SAM" id="Phobius"/>
    </source>
</evidence>
<keyword evidence="3" id="KW-1185">Reference proteome</keyword>
<evidence type="ECO:0000313" key="2">
    <source>
        <dbReference type="EMBL" id="SHL76339.1"/>
    </source>
</evidence>
<proteinExistence type="predicted"/>
<evidence type="ECO:0000313" key="3">
    <source>
        <dbReference type="Proteomes" id="UP000183974"/>
    </source>
</evidence>
<feature type="transmembrane region" description="Helical" evidence="1">
    <location>
        <begin position="105"/>
        <end position="124"/>
    </location>
</feature>
<keyword evidence="1" id="KW-1133">Transmembrane helix</keyword>
<dbReference type="EMBL" id="FRBR01000005">
    <property type="protein sequence ID" value="SHL76339.1"/>
    <property type="molecule type" value="Genomic_DNA"/>
</dbReference>
<reference evidence="2 3" key="1">
    <citation type="submission" date="2016-11" db="EMBL/GenBank/DDBJ databases">
        <authorList>
            <person name="Jaros S."/>
            <person name="Januszkiewicz K."/>
            <person name="Wedrychowicz H."/>
        </authorList>
    </citation>
    <scope>NUCLEOTIDE SEQUENCE [LARGE SCALE GENOMIC DNA]</scope>
    <source>
        <strain evidence="2 3">DSM 29589</strain>
    </source>
</reference>
<organism evidence="2 3">
    <name type="scientific">Roseovarius pacificus</name>
    <dbReference type="NCBI Taxonomy" id="337701"/>
    <lineage>
        <taxon>Bacteria</taxon>
        <taxon>Pseudomonadati</taxon>
        <taxon>Pseudomonadota</taxon>
        <taxon>Alphaproteobacteria</taxon>
        <taxon>Rhodobacterales</taxon>
        <taxon>Roseobacteraceae</taxon>
        <taxon>Roseovarius</taxon>
    </lineage>
</organism>
<accession>A0A1M7DAW2</accession>
<dbReference type="RefSeq" id="WP_143163192.1">
    <property type="nucleotide sequence ID" value="NZ_BMLR01000005.1"/>
</dbReference>
<keyword evidence="1" id="KW-0472">Membrane</keyword>
<sequence>MIKSTSTRLWFAATSIPPIRPENLLPLVMMLILWIVMRQTGFSEERAFVSSVVLAEVYTIWRNLPNAAYSLRKVREGRPALLLWPVLIMVLLAGVQLALNDPLVTQRVVTGFCCFFLIIMFLGMRREQDLLERIVPTQGANAQPVQRVSLLRVNALAAAVVIIVNEMLVATETLAVWITVIPVFVLFLHAFYWFMVLMVLPMEEPLDEGAA</sequence>
<keyword evidence="1" id="KW-0812">Transmembrane</keyword>